<evidence type="ECO:0000313" key="2">
    <source>
        <dbReference type="Proteomes" id="UP000237000"/>
    </source>
</evidence>
<dbReference type="AlphaFoldDB" id="A0A2P5G1F6"/>
<keyword evidence="2" id="KW-1185">Reference proteome</keyword>
<dbReference type="InParanoid" id="A0A2P5G1F6"/>
<comment type="caution">
    <text evidence="1">The sequence shown here is derived from an EMBL/GenBank/DDBJ whole genome shotgun (WGS) entry which is preliminary data.</text>
</comment>
<dbReference type="EMBL" id="JXTC01000001">
    <property type="protein sequence ID" value="POO03851.1"/>
    <property type="molecule type" value="Genomic_DNA"/>
</dbReference>
<dbReference type="Proteomes" id="UP000237000">
    <property type="component" value="Unassembled WGS sequence"/>
</dbReference>
<proteinExistence type="predicted"/>
<reference evidence="2" key="1">
    <citation type="submission" date="2016-06" db="EMBL/GenBank/DDBJ databases">
        <title>Parallel loss of symbiosis genes in relatives of nitrogen-fixing non-legume Parasponia.</title>
        <authorList>
            <person name="Van Velzen R."/>
            <person name="Holmer R."/>
            <person name="Bu F."/>
            <person name="Rutten L."/>
            <person name="Van Zeijl A."/>
            <person name="Liu W."/>
            <person name="Santuari L."/>
            <person name="Cao Q."/>
            <person name="Sharma T."/>
            <person name="Shen D."/>
            <person name="Roswanjaya Y."/>
            <person name="Wardhani T."/>
            <person name="Kalhor M.S."/>
            <person name="Jansen J."/>
            <person name="Van den Hoogen J."/>
            <person name="Gungor B."/>
            <person name="Hartog M."/>
            <person name="Hontelez J."/>
            <person name="Verver J."/>
            <person name="Yang W.-C."/>
            <person name="Schijlen E."/>
            <person name="Repin R."/>
            <person name="Schilthuizen M."/>
            <person name="Schranz E."/>
            <person name="Heidstra R."/>
            <person name="Miyata K."/>
            <person name="Fedorova E."/>
            <person name="Kohlen W."/>
            <person name="Bisseling T."/>
            <person name="Smit S."/>
            <person name="Geurts R."/>
        </authorList>
    </citation>
    <scope>NUCLEOTIDE SEQUENCE [LARGE SCALE GENOMIC DNA]</scope>
    <source>
        <strain evidence="2">cv. RG33-2</strain>
    </source>
</reference>
<accession>A0A2P5G1F6</accession>
<organism evidence="1 2">
    <name type="scientific">Trema orientale</name>
    <name type="common">Charcoal tree</name>
    <name type="synonym">Celtis orientalis</name>
    <dbReference type="NCBI Taxonomy" id="63057"/>
    <lineage>
        <taxon>Eukaryota</taxon>
        <taxon>Viridiplantae</taxon>
        <taxon>Streptophyta</taxon>
        <taxon>Embryophyta</taxon>
        <taxon>Tracheophyta</taxon>
        <taxon>Spermatophyta</taxon>
        <taxon>Magnoliopsida</taxon>
        <taxon>eudicotyledons</taxon>
        <taxon>Gunneridae</taxon>
        <taxon>Pentapetalae</taxon>
        <taxon>rosids</taxon>
        <taxon>fabids</taxon>
        <taxon>Rosales</taxon>
        <taxon>Cannabaceae</taxon>
        <taxon>Trema</taxon>
    </lineage>
</organism>
<name>A0A2P5G1F6_TREOI</name>
<sequence>MVDKVTRKVLLQGRLHNGLYQLSILQLSLLSIQKTSSAFVSVSSSTHQSTSQSSSPRVNSASSLWHRRVKFL</sequence>
<protein>
    <submittedName>
        <fullName evidence="1">Uncharacterized protein</fullName>
    </submittedName>
</protein>
<evidence type="ECO:0000313" key="1">
    <source>
        <dbReference type="EMBL" id="POO03851.1"/>
    </source>
</evidence>
<gene>
    <name evidence="1" type="ORF">TorRG33x02_001550</name>
</gene>